<feature type="region of interest" description="Disordered" evidence="1">
    <location>
        <begin position="58"/>
        <end position="110"/>
    </location>
</feature>
<evidence type="ECO:0000313" key="2">
    <source>
        <dbReference type="EMBL" id="MPC62390.1"/>
    </source>
</evidence>
<organism evidence="2 3">
    <name type="scientific">Portunus trituberculatus</name>
    <name type="common">Swimming crab</name>
    <name type="synonym">Neptunus trituberculatus</name>
    <dbReference type="NCBI Taxonomy" id="210409"/>
    <lineage>
        <taxon>Eukaryota</taxon>
        <taxon>Metazoa</taxon>
        <taxon>Ecdysozoa</taxon>
        <taxon>Arthropoda</taxon>
        <taxon>Crustacea</taxon>
        <taxon>Multicrustacea</taxon>
        <taxon>Malacostraca</taxon>
        <taxon>Eumalacostraca</taxon>
        <taxon>Eucarida</taxon>
        <taxon>Decapoda</taxon>
        <taxon>Pleocyemata</taxon>
        <taxon>Brachyura</taxon>
        <taxon>Eubrachyura</taxon>
        <taxon>Portunoidea</taxon>
        <taxon>Portunidae</taxon>
        <taxon>Portuninae</taxon>
        <taxon>Portunus</taxon>
    </lineage>
</organism>
<proteinExistence type="predicted"/>
<comment type="caution">
    <text evidence="2">The sequence shown here is derived from an EMBL/GenBank/DDBJ whole genome shotgun (WGS) entry which is preliminary data.</text>
</comment>
<sequence>MPTSCHGRSRTQMAACPSAPACEHSYRSEAWRYSVLHAAPMRDRMMRNATRWCGAASNVYTQRNLRDPPRPNKNTSLGEAKSPSGRSVKVRSHGPPPGVGVPHCRLSTNS</sequence>
<dbReference type="Proteomes" id="UP000324222">
    <property type="component" value="Unassembled WGS sequence"/>
</dbReference>
<dbReference type="EMBL" id="VSRR010019615">
    <property type="protein sequence ID" value="MPC62390.1"/>
    <property type="molecule type" value="Genomic_DNA"/>
</dbReference>
<gene>
    <name evidence="2" type="ORF">E2C01_056474</name>
</gene>
<reference evidence="2 3" key="1">
    <citation type="submission" date="2019-05" db="EMBL/GenBank/DDBJ databases">
        <title>Another draft genome of Portunus trituberculatus and its Hox gene families provides insights of decapod evolution.</title>
        <authorList>
            <person name="Jeong J.-H."/>
            <person name="Song I."/>
            <person name="Kim S."/>
            <person name="Choi T."/>
            <person name="Kim D."/>
            <person name="Ryu S."/>
            <person name="Kim W."/>
        </authorList>
    </citation>
    <scope>NUCLEOTIDE SEQUENCE [LARGE SCALE GENOMIC DNA]</scope>
    <source>
        <tissue evidence="2">Muscle</tissue>
    </source>
</reference>
<evidence type="ECO:0000313" key="3">
    <source>
        <dbReference type="Proteomes" id="UP000324222"/>
    </source>
</evidence>
<protein>
    <submittedName>
        <fullName evidence="2">Uncharacterized protein</fullName>
    </submittedName>
</protein>
<accession>A0A5B7GQQ5</accession>
<name>A0A5B7GQQ5_PORTR</name>
<evidence type="ECO:0000256" key="1">
    <source>
        <dbReference type="SAM" id="MobiDB-lite"/>
    </source>
</evidence>
<dbReference type="AlphaFoldDB" id="A0A5B7GQQ5"/>
<keyword evidence="3" id="KW-1185">Reference proteome</keyword>